<protein>
    <submittedName>
        <fullName evidence="1">Uncharacterized protein</fullName>
    </submittedName>
</protein>
<dbReference type="EMBL" id="BPLR01019393">
    <property type="protein sequence ID" value="GIX67347.1"/>
    <property type="molecule type" value="Genomic_DNA"/>
</dbReference>
<reference evidence="1 2" key="1">
    <citation type="submission" date="2021-06" db="EMBL/GenBank/DDBJ databases">
        <title>Caerostris extrusa draft genome.</title>
        <authorList>
            <person name="Kono N."/>
            <person name="Arakawa K."/>
        </authorList>
    </citation>
    <scope>NUCLEOTIDE SEQUENCE [LARGE SCALE GENOMIC DNA]</scope>
</reference>
<dbReference type="AlphaFoldDB" id="A0AAV4M690"/>
<proteinExistence type="predicted"/>
<feature type="non-terminal residue" evidence="1">
    <location>
        <position position="27"/>
    </location>
</feature>
<accession>A0AAV4M690</accession>
<sequence length="27" mass="3161">MKAPNYSLRTLDWGHRLKDRGVESENS</sequence>
<name>A0AAV4M690_CAEEX</name>
<organism evidence="1 2">
    <name type="scientific">Caerostris extrusa</name>
    <name type="common">Bark spider</name>
    <name type="synonym">Caerostris bankana</name>
    <dbReference type="NCBI Taxonomy" id="172846"/>
    <lineage>
        <taxon>Eukaryota</taxon>
        <taxon>Metazoa</taxon>
        <taxon>Ecdysozoa</taxon>
        <taxon>Arthropoda</taxon>
        <taxon>Chelicerata</taxon>
        <taxon>Arachnida</taxon>
        <taxon>Araneae</taxon>
        <taxon>Araneomorphae</taxon>
        <taxon>Entelegynae</taxon>
        <taxon>Araneoidea</taxon>
        <taxon>Araneidae</taxon>
        <taxon>Caerostris</taxon>
    </lineage>
</organism>
<evidence type="ECO:0000313" key="1">
    <source>
        <dbReference type="EMBL" id="GIX67347.1"/>
    </source>
</evidence>
<evidence type="ECO:0000313" key="2">
    <source>
        <dbReference type="Proteomes" id="UP001054945"/>
    </source>
</evidence>
<dbReference type="Proteomes" id="UP001054945">
    <property type="component" value="Unassembled WGS sequence"/>
</dbReference>
<keyword evidence="2" id="KW-1185">Reference proteome</keyword>
<gene>
    <name evidence="1" type="ORF">CEXT_302161</name>
</gene>
<comment type="caution">
    <text evidence="1">The sequence shown here is derived from an EMBL/GenBank/DDBJ whole genome shotgun (WGS) entry which is preliminary data.</text>
</comment>